<organism evidence="1 2">
    <name type="scientific">Sulfobacillus thermosulfidooxidans (strain DSM 9293 / VKM B-1269 / AT-1)</name>
    <dbReference type="NCBI Taxonomy" id="929705"/>
    <lineage>
        <taxon>Bacteria</taxon>
        <taxon>Bacillati</taxon>
        <taxon>Bacillota</taxon>
        <taxon>Clostridia</taxon>
        <taxon>Eubacteriales</taxon>
        <taxon>Clostridiales Family XVII. Incertae Sedis</taxon>
        <taxon>Sulfobacillus</taxon>
    </lineage>
</organism>
<dbReference type="SUPFAM" id="SSF158397">
    <property type="entry name" value="TM1646-like"/>
    <property type="match status" value="1"/>
</dbReference>
<dbReference type="Pfam" id="PF03885">
    <property type="entry name" value="DUF327"/>
    <property type="match status" value="1"/>
</dbReference>
<reference evidence="2" key="1">
    <citation type="submission" date="2017-04" db="EMBL/GenBank/DDBJ databases">
        <authorList>
            <person name="Varghese N."/>
            <person name="Submissions S."/>
        </authorList>
    </citation>
    <scope>NUCLEOTIDE SEQUENCE [LARGE SCALE GENOMIC DNA]</scope>
    <source>
        <strain evidence="2">DSM 9293</strain>
    </source>
</reference>
<accession>A0A1W1WED8</accession>
<dbReference type="InterPro" id="IPR005585">
    <property type="entry name" value="DUF327"/>
</dbReference>
<dbReference type="Gene3D" id="1.20.120.490">
    <property type="entry name" value="Hypothetical protein TM1646-like domain"/>
    <property type="match status" value="1"/>
</dbReference>
<evidence type="ECO:0008006" key="3">
    <source>
        <dbReference type="Google" id="ProtNLM"/>
    </source>
</evidence>
<proteinExistence type="predicted"/>
<dbReference type="STRING" id="28034.BFX07_00640"/>
<protein>
    <recommendedName>
        <fullName evidence="3">DUF327 domain-containing protein</fullName>
    </recommendedName>
</protein>
<keyword evidence="2" id="KW-1185">Reference proteome</keyword>
<dbReference type="InterPro" id="IPR024042">
    <property type="entry name" value="TM1646-like_dom_sf"/>
</dbReference>
<dbReference type="OrthoDB" id="338478at2"/>
<dbReference type="Proteomes" id="UP000192660">
    <property type="component" value="Unassembled WGS sequence"/>
</dbReference>
<gene>
    <name evidence="1" type="ORF">SAMN00768000_1755</name>
</gene>
<name>A0A1W1WED8_SULTA</name>
<dbReference type="AlphaFoldDB" id="A0A1W1WED8"/>
<sequence>MQAKRLSTGSRINEPHMADKTVSRQMASRDVSNVWTRLDAQEKQVIAQLSLESVNRYVKTVKELLEEALKAHQVKAGGYFSPLGHFRYLVRVQAVNKELERLRQALMTPSPLHIVMKRLELIRGLLCDILM</sequence>
<dbReference type="EMBL" id="FWWY01000001">
    <property type="protein sequence ID" value="SMC04637.1"/>
    <property type="molecule type" value="Genomic_DNA"/>
</dbReference>
<evidence type="ECO:0000313" key="1">
    <source>
        <dbReference type="EMBL" id="SMC04637.1"/>
    </source>
</evidence>
<evidence type="ECO:0000313" key="2">
    <source>
        <dbReference type="Proteomes" id="UP000192660"/>
    </source>
</evidence>